<feature type="domain" description="Beta-lactamase-related" evidence="2">
    <location>
        <begin position="31"/>
        <end position="343"/>
    </location>
</feature>
<dbReference type="PANTHER" id="PTHR46825">
    <property type="entry name" value="D-ALANYL-D-ALANINE-CARBOXYPEPTIDASE/ENDOPEPTIDASE AMPH"/>
    <property type="match status" value="1"/>
</dbReference>
<dbReference type="EMBL" id="BMER01000001">
    <property type="protein sequence ID" value="GGG81822.1"/>
    <property type="molecule type" value="Genomic_DNA"/>
</dbReference>
<evidence type="ECO:0000313" key="3">
    <source>
        <dbReference type="EMBL" id="GGG81822.1"/>
    </source>
</evidence>
<gene>
    <name evidence="3" type="ORF">GCM10007415_13190</name>
</gene>
<dbReference type="AlphaFoldDB" id="A0A917M6X6"/>
<keyword evidence="1" id="KW-0732">Signal</keyword>
<accession>A0A917M6X6</accession>
<proteinExistence type="predicted"/>
<organism evidence="3 4">
    <name type="scientific">Parapedobacter pyrenivorans</name>
    <dbReference type="NCBI Taxonomy" id="1305674"/>
    <lineage>
        <taxon>Bacteria</taxon>
        <taxon>Pseudomonadati</taxon>
        <taxon>Bacteroidota</taxon>
        <taxon>Sphingobacteriia</taxon>
        <taxon>Sphingobacteriales</taxon>
        <taxon>Sphingobacteriaceae</taxon>
        <taxon>Parapedobacter</taxon>
    </lineage>
</organism>
<dbReference type="InterPro" id="IPR012338">
    <property type="entry name" value="Beta-lactam/transpept-like"/>
</dbReference>
<feature type="chain" id="PRO_5037571507" description="Beta-lactamase-related domain-containing protein" evidence="1">
    <location>
        <begin position="23"/>
        <end position="357"/>
    </location>
</feature>
<dbReference type="InterPro" id="IPR050491">
    <property type="entry name" value="AmpC-like"/>
</dbReference>
<dbReference type="Gene3D" id="3.40.710.10">
    <property type="entry name" value="DD-peptidase/beta-lactamase superfamily"/>
    <property type="match status" value="1"/>
</dbReference>
<reference evidence="3" key="2">
    <citation type="submission" date="2020-09" db="EMBL/GenBank/DDBJ databases">
        <authorList>
            <person name="Sun Q."/>
            <person name="Zhou Y."/>
        </authorList>
    </citation>
    <scope>NUCLEOTIDE SEQUENCE</scope>
    <source>
        <strain evidence="3">CGMCC 1.12195</strain>
    </source>
</reference>
<sequence length="357" mass="39420">MMLLSVRFLALLVCSLAQPATAQDTVAIDRILAAYEGDNPGAVLLVIQDGAVLLQRCYGYADLEHQKKMTPATNFRLASVSKQFTAAAILQLINAGKLGLSTTLSEAFADFPAYGDVVTVKHLLTHTSGIPDYEDFVADTAFNPQIKDQGVLDILMKLDSGYLTPGHQYRYSNSAYALLALMVEKYSGQPFAAYLQAHIFKPLDMTTTLAHEAGRSTVSTRAFGYTKTNNHWELRDQSATSAVLGDGGIYSNVLDLFKWDQSLYSDGTLPDHLVKQAFAYNTLTSGDTVKYGYGWHLKQNESGDKVVYHTGSSTSFRNIFYRVPARRFSIILLTNRDQPVEEDMLILAERIAKAISE</sequence>
<dbReference type="RefSeq" id="WP_229738608.1">
    <property type="nucleotide sequence ID" value="NZ_BMER01000001.1"/>
</dbReference>
<dbReference type="Pfam" id="PF00144">
    <property type="entry name" value="Beta-lactamase"/>
    <property type="match status" value="1"/>
</dbReference>
<evidence type="ECO:0000313" key="4">
    <source>
        <dbReference type="Proteomes" id="UP000660862"/>
    </source>
</evidence>
<comment type="caution">
    <text evidence="3">The sequence shown here is derived from an EMBL/GenBank/DDBJ whole genome shotgun (WGS) entry which is preliminary data.</text>
</comment>
<evidence type="ECO:0000259" key="2">
    <source>
        <dbReference type="Pfam" id="PF00144"/>
    </source>
</evidence>
<feature type="signal peptide" evidence="1">
    <location>
        <begin position="1"/>
        <end position="22"/>
    </location>
</feature>
<dbReference type="Proteomes" id="UP000660862">
    <property type="component" value="Unassembled WGS sequence"/>
</dbReference>
<name>A0A917M6X6_9SPHI</name>
<dbReference type="PANTHER" id="PTHR46825:SF9">
    <property type="entry name" value="BETA-LACTAMASE-RELATED DOMAIN-CONTAINING PROTEIN"/>
    <property type="match status" value="1"/>
</dbReference>
<dbReference type="SUPFAM" id="SSF56601">
    <property type="entry name" value="beta-lactamase/transpeptidase-like"/>
    <property type="match status" value="1"/>
</dbReference>
<evidence type="ECO:0000256" key="1">
    <source>
        <dbReference type="SAM" id="SignalP"/>
    </source>
</evidence>
<protein>
    <recommendedName>
        <fullName evidence="2">Beta-lactamase-related domain-containing protein</fullName>
    </recommendedName>
</protein>
<dbReference type="InterPro" id="IPR001466">
    <property type="entry name" value="Beta-lactam-related"/>
</dbReference>
<keyword evidence="4" id="KW-1185">Reference proteome</keyword>
<reference evidence="3" key="1">
    <citation type="journal article" date="2014" name="Int. J. Syst. Evol. Microbiol.">
        <title>Complete genome sequence of Corynebacterium casei LMG S-19264T (=DSM 44701T), isolated from a smear-ripened cheese.</title>
        <authorList>
            <consortium name="US DOE Joint Genome Institute (JGI-PGF)"/>
            <person name="Walter F."/>
            <person name="Albersmeier A."/>
            <person name="Kalinowski J."/>
            <person name="Ruckert C."/>
        </authorList>
    </citation>
    <scope>NUCLEOTIDE SEQUENCE</scope>
    <source>
        <strain evidence="3">CGMCC 1.12195</strain>
    </source>
</reference>